<keyword evidence="3" id="KW-0328">Glycosyltransferase</keyword>
<dbReference type="Proteomes" id="UP000324646">
    <property type="component" value="Chromosome"/>
</dbReference>
<sequence length="450" mass="52546">MSKRFKKYMEIAYVVGIFLVALYLRLWWINNVPTFPIFDFKTYQEIATNIFWGAGHTLNGEPVAFQGMGYPVALGTLYKIVGKPDEIIAKRFNVWLSMLTLICTYFILIKLTKRKFVIYTAYTIVALLPNYIAYTNVIGTEVFITFLFSVIILLQAYSFDNRVRYPLLGLFVGGAALTKPFFMAYPVIAASTLWLREKDLKRVIILFLSVMILMTGVIAPWTYRNYKKFGRFIPVSYNSGYVFYLNNNPYNANGAWMPIKDVYASETFRKKINEILQDGRRSEKVAHELEVIFKPKAKEWIKENPMEFLRLGFIRLKSTFFSGTWDIDAWAQNDQRPVEEKYKVWNKDQKITYLRHKNFVRAMRDILIYVLSSFGFIYITLNVVNIILGFFKKEVKLKNEIIIPTLNSAFFIAVYFVYEGQPRYNFPVLFLFAISTALCLDMIRKGVKAE</sequence>
<feature type="transmembrane region" description="Helical" evidence="8">
    <location>
        <begin position="424"/>
        <end position="443"/>
    </location>
</feature>
<proteinExistence type="predicted"/>
<feature type="transmembrane region" description="Helical" evidence="8">
    <location>
        <begin position="116"/>
        <end position="134"/>
    </location>
</feature>
<dbReference type="RefSeq" id="WP_148810428.1">
    <property type="nucleotide sequence ID" value="NZ_CP042243.1"/>
</dbReference>
<evidence type="ECO:0008006" key="11">
    <source>
        <dbReference type="Google" id="ProtNLM"/>
    </source>
</evidence>
<dbReference type="AlphaFoldDB" id="A0A5C0SHQ0"/>
<evidence type="ECO:0000256" key="6">
    <source>
        <dbReference type="ARBA" id="ARBA00022989"/>
    </source>
</evidence>
<feature type="transmembrane region" description="Helical" evidence="8">
    <location>
        <begin position="12"/>
        <end position="29"/>
    </location>
</feature>
<protein>
    <recommendedName>
        <fullName evidence="11">Dolichyl-phosphate-mannose-protein mannosyltransferase</fullName>
    </recommendedName>
</protein>
<name>A0A5C0SHQ0_CRATE</name>
<dbReference type="OrthoDB" id="136232at2"/>
<dbReference type="GO" id="GO:0005886">
    <property type="term" value="C:plasma membrane"/>
    <property type="evidence" value="ECO:0007669"/>
    <property type="project" value="UniProtKB-SubCell"/>
</dbReference>
<feature type="transmembrane region" description="Helical" evidence="8">
    <location>
        <begin position="366"/>
        <end position="389"/>
    </location>
</feature>
<feature type="transmembrane region" description="Helical" evidence="8">
    <location>
        <begin position="92"/>
        <end position="110"/>
    </location>
</feature>
<comment type="subcellular location">
    <subcellularLocation>
        <location evidence="1">Cell membrane</location>
        <topology evidence="1">Multi-pass membrane protein</topology>
    </subcellularLocation>
</comment>
<dbReference type="PANTHER" id="PTHR33908:SF11">
    <property type="entry name" value="MEMBRANE PROTEIN"/>
    <property type="match status" value="1"/>
</dbReference>
<evidence type="ECO:0000256" key="7">
    <source>
        <dbReference type="ARBA" id="ARBA00023136"/>
    </source>
</evidence>
<dbReference type="KEGG" id="crs:FQB35_13790"/>
<feature type="transmembrane region" description="Helical" evidence="8">
    <location>
        <begin position="141"/>
        <end position="159"/>
    </location>
</feature>
<feature type="transmembrane region" description="Helical" evidence="8">
    <location>
        <begin position="401"/>
        <end position="418"/>
    </location>
</feature>
<dbReference type="EMBL" id="CP042243">
    <property type="protein sequence ID" value="QEK13256.1"/>
    <property type="molecule type" value="Genomic_DNA"/>
</dbReference>
<keyword evidence="10" id="KW-1185">Reference proteome</keyword>
<dbReference type="GO" id="GO:0009103">
    <property type="term" value="P:lipopolysaccharide biosynthetic process"/>
    <property type="evidence" value="ECO:0007669"/>
    <property type="project" value="UniProtKB-ARBA"/>
</dbReference>
<reference evidence="9 10" key="1">
    <citation type="submission" date="2019-07" db="EMBL/GenBank/DDBJ databases">
        <title>Complete genome of Crassaminicella thermophila SY095.</title>
        <authorList>
            <person name="Li X."/>
        </authorList>
    </citation>
    <scope>NUCLEOTIDE SEQUENCE [LARGE SCALE GENOMIC DNA]</scope>
    <source>
        <strain evidence="9 10">SY095</strain>
    </source>
</reference>
<evidence type="ECO:0000256" key="5">
    <source>
        <dbReference type="ARBA" id="ARBA00022692"/>
    </source>
</evidence>
<accession>A0A5C0SHQ0</accession>
<evidence type="ECO:0000256" key="4">
    <source>
        <dbReference type="ARBA" id="ARBA00022679"/>
    </source>
</evidence>
<evidence type="ECO:0000313" key="9">
    <source>
        <dbReference type="EMBL" id="QEK13256.1"/>
    </source>
</evidence>
<organism evidence="9 10">
    <name type="scientific">Crassaminicella thermophila</name>
    <dbReference type="NCBI Taxonomy" id="2599308"/>
    <lineage>
        <taxon>Bacteria</taxon>
        <taxon>Bacillati</taxon>
        <taxon>Bacillota</taxon>
        <taxon>Clostridia</taxon>
        <taxon>Eubacteriales</taxon>
        <taxon>Clostridiaceae</taxon>
        <taxon>Crassaminicella</taxon>
    </lineage>
</organism>
<dbReference type="PANTHER" id="PTHR33908">
    <property type="entry name" value="MANNOSYLTRANSFERASE YKCB-RELATED"/>
    <property type="match status" value="1"/>
</dbReference>
<dbReference type="GO" id="GO:0016763">
    <property type="term" value="F:pentosyltransferase activity"/>
    <property type="evidence" value="ECO:0007669"/>
    <property type="project" value="TreeGrafter"/>
</dbReference>
<keyword evidence="7 8" id="KW-0472">Membrane</keyword>
<gene>
    <name evidence="9" type="ORF">FQB35_13790</name>
</gene>
<evidence type="ECO:0000256" key="2">
    <source>
        <dbReference type="ARBA" id="ARBA00022475"/>
    </source>
</evidence>
<keyword evidence="5 8" id="KW-0812">Transmembrane</keyword>
<evidence type="ECO:0000256" key="3">
    <source>
        <dbReference type="ARBA" id="ARBA00022676"/>
    </source>
</evidence>
<keyword evidence="4" id="KW-0808">Transferase</keyword>
<feature type="transmembrane region" description="Helical" evidence="8">
    <location>
        <begin position="203"/>
        <end position="223"/>
    </location>
</feature>
<dbReference type="InterPro" id="IPR050297">
    <property type="entry name" value="LipidA_mod_glycosyltrf_83"/>
</dbReference>
<feature type="transmembrane region" description="Helical" evidence="8">
    <location>
        <begin position="165"/>
        <end position="191"/>
    </location>
</feature>
<evidence type="ECO:0000256" key="1">
    <source>
        <dbReference type="ARBA" id="ARBA00004651"/>
    </source>
</evidence>
<keyword evidence="2" id="KW-1003">Cell membrane</keyword>
<evidence type="ECO:0000313" key="10">
    <source>
        <dbReference type="Proteomes" id="UP000324646"/>
    </source>
</evidence>
<evidence type="ECO:0000256" key="8">
    <source>
        <dbReference type="SAM" id="Phobius"/>
    </source>
</evidence>
<keyword evidence="6 8" id="KW-1133">Transmembrane helix</keyword>